<evidence type="ECO:0000256" key="3">
    <source>
        <dbReference type="ARBA" id="ARBA00012795"/>
    </source>
</evidence>
<accession>A0A9P4JAF8</accession>
<dbReference type="EMBL" id="ML996082">
    <property type="protein sequence ID" value="KAF2156392.1"/>
    <property type="molecule type" value="Genomic_DNA"/>
</dbReference>
<evidence type="ECO:0000256" key="1">
    <source>
        <dbReference type="ARBA" id="ARBA00004496"/>
    </source>
</evidence>
<dbReference type="Proteomes" id="UP000799439">
    <property type="component" value="Unassembled WGS sequence"/>
</dbReference>
<dbReference type="OrthoDB" id="10047021at2759"/>
<evidence type="ECO:0000313" key="14">
    <source>
        <dbReference type="Proteomes" id="UP000799439"/>
    </source>
</evidence>
<keyword evidence="6 11" id="KW-0489">Methyltransferase</keyword>
<dbReference type="AlphaFoldDB" id="A0A9P4JAF8"/>
<keyword evidence="7 11" id="KW-0808">Transferase</keyword>
<feature type="region of interest" description="Disordered" evidence="12">
    <location>
        <begin position="158"/>
        <end position="178"/>
    </location>
</feature>
<evidence type="ECO:0000256" key="8">
    <source>
        <dbReference type="ARBA" id="ARBA00022691"/>
    </source>
</evidence>
<evidence type="ECO:0000313" key="13">
    <source>
        <dbReference type="EMBL" id="KAF2156392.1"/>
    </source>
</evidence>
<feature type="non-terminal residue" evidence="13">
    <location>
        <position position="475"/>
    </location>
</feature>
<evidence type="ECO:0000256" key="7">
    <source>
        <dbReference type="ARBA" id="ARBA00022679"/>
    </source>
</evidence>
<comment type="catalytic activity">
    <reaction evidence="10 11">
        <text>uridine(44) in tRNA(Ser) + S-adenosyl-L-methionine = 2'-O-methyluridine(44) in tRNA(Ser) + S-adenosyl-L-homocysteine + H(+)</text>
        <dbReference type="Rhea" id="RHEA:43100"/>
        <dbReference type="Rhea" id="RHEA-COMP:10339"/>
        <dbReference type="Rhea" id="RHEA-COMP:10340"/>
        <dbReference type="ChEBI" id="CHEBI:15378"/>
        <dbReference type="ChEBI" id="CHEBI:57856"/>
        <dbReference type="ChEBI" id="CHEBI:59789"/>
        <dbReference type="ChEBI" id="CHEBI:65315"/>
        <dbReference type="ChEBI" id="CHEBI:74478"/>
        <dbReference type="EC" id="2.1.1.211"/>
    </reaction>
</comment>
<evidence type="ECO:0000256" key="6">
    <source>
        <dbReference type="ARBA" id="ARBA00022603"/>
    </source>
</evidence>
<dbReference type="PANTHER" id="PTHR21210">
    <property type="entry name" value="TRNA (URACIL-O(2)-)-METHYLTRANSFERASE-RELATED"/>
    <property type="match status" value="1"/>
</dbReference>
<keyword evidence="5 11" id="KW-0963">Cytoplasm</keyword>
<dbReference type="InterPro" id="IPR011671">
    <property type="entry name" value="tRNA_uracil_MeTrfase"/>
</dbReference>
<feature type="non-terminal residue" evidence="13">
    <location>
        <position position="1"/>
    </location>
</feature>
<keyword evidence="8 11" id="KW-0949">S-adenosyl-L-methionine</keyword>
<evidence type="ECO:0000256" key="11">
    <source>
        <dbReference type="RuleBase" id="RU368004"/>
    </source>
</evidence>
<dbReference type="PANTHER" id="PTHR21210:SF0">
    <property type="entry name" value="TRNA (URACIL-O(2)-)-METHYLTRANSFERASE-RELATED"/>
    <property type="match status" value="1"/>
</dbReference>
<sequence length="475" mass="53258">WNPAQWTPSSFAPSHYLAAMLNLIRNPNITSSHLFRADILYDSDADSSIFTYSGSSSTPPSTYVRHLKPAYKPLPLDVSNFVWRRTLVRELVPRNRQVDSPMVQTCHVFDAGPTVDSAHQTTLIFYLPHIQDVETMPFYHPKVKGICFAHTCLRNTNAEKPESPPAPQMKQASQASSEDTPGSLALYLLPFGSAPLSTLQPKISRTTARLLQNIHKLSRGVKDGYKKRVHHDLIVPQRRFQETYARLKEGYAKQITSDWREQTDPGKHVFEDLAIAAFFVELWREMYGIAPLCERAEAEESSETKFPGFVDIGCGNGLLVYLLRSEGYNGWGFDVRARKSWDMYPNDIQAALEVKTLVPSILNDRNPTGPLDERLFSGPLDPGVFIISNHADELTAWTPLLSFLNNSPFAAIPCCSHDLGGQRFRAPKNLRAKTQPSAYAALCNYVSLLANEVGYEAETEMLRIPSTRNACIVGR</sequence>
<dbReference type="Pfam" id="PF07757">
    <property type="entry name" value="AdoMet_MTase"/>
    <property type="match status" value="1"/>
</dbReference>
<organism evidence="13 14">
    <name type="scientific">Myriangium duriaei CBS 260.36</name>
    <dbReference type="NCBI Taxonomy" id="1168546"/>
    <lineage>
        <taxon>Eukaryota</taxon>
        <taxon>Fungi</taxon>
        <taxon>Dikarya</taxon>
        <taxon>Ascomycota</taxon>
        <taxon>Pezizomycotina</taxon>
        <taxon>Dothideomycetes</taxon>
        <taxon>Dothideomycetidae</taxon>
        <taxon>Myriangiales</taxon>
        <taxon>Myriangiaceae</taxon>
        <taxon>Myriangium</taxon>
    </lineage>
</organism>
<reference evidence="13" key="1">
    <citation type="journal article" date="2020" name="Stud. Mycol.">
        <title>101 Dothideomycetes genomes: a test case for predicting lifestyles and emergence of pathogens.</title>
        <authorList>
            <person name="Haridas S."/>
            <person name="Albert R."/>
            <person name="Binder M."/>
            <person name="Bloem J."/>
            <person name="Labutti K."/>
            <person name="Salamov A."/>
            <person name="Andreopoulos B."/>
            <person name="Baker S."/>
            <person name="Barry K."/>
            <person name="Bills G."/>
            <person name="Bluhm B."/>
            <person name="Cannon C."/>
            <person name="Castanera R."/>
            <person name="Culley D."/>
            <person name="Daum C."/>
            <person name="Ezra D."/>
            <person name="Gonzalez J."/>
            <person name="Henrissat B."/>
            <person name="Kuo A."/>
            <person name="Liang C."/>
            <person name="Lipzen A."/>
            <person name="Lutzoni F."/>
            <person name="Magnuson J."/>
            <person name="Mondo S."/>
            <person name="Nolan M."/>
            <person name="Ohm R."/>
            <person name="Pangilinan J."/>
            <person name="Park H.-J."/>
            <person name="Ramirez L."/>
            <person name="Alfaro M."/>
            <person name="Sun H."/>
            <person name="Tritt A."/>
            <person name="Yoshinaga Y."/>
            <person name="Zwiers L.-H."/>
            <person name="Turgeon B."/>
            <person name="Goodwin S."/>
            <person name="Spatafora J."/>
            <person name="Crous P."/>
            <person name="Grigoriev I."/>
        </authorList>
    </citation>
    <scope>NUCLEOTIDE SEQUENCE</scope>
    <source>
        <strain evidence="13">CBS 260.36</strain>
    </source>
</reference>
<comment type="function">
    <text evidence="11">Adenosyl-L-methionine (AdoMet)-dependent tRNA (uracil-O(2)-)-methyltransferase.</text>
</comment>
<dbReference type="GO" id="GO:0005737">
    <property type="term" value="C:cytoplasm"/>
    <property type="evidence" value="ECO:0007669"/>
    <property type="project" value="UniProtKB-SubCell"/>
</dbReference>
<evidence type="ECO:0000256" key="4">
    <source>
        <dbReference type="ARBA" id="ARBA00017788"/>
    </source>
</evidence>
<keyword evidence="14" id="KW-1185">Reference proteome</keyword>
<evidence type="ECO:0000256" key="5">
    <source>
        <dbReference type="ARBA" id="ARBA00022490"/>
    </source>
</evidence>
<comment type="caution">
    <text evidence="13">The sequence shown here is derived from an EMBL/GenBank/DDBJ whole genome shotgun (WGS) entry which is preliminary data.</text>
</comment>
<keyword evidence="9 11" id="KW-0819">tRNA processing</keyword>
<evidence type="ECO:0000256" key="9">
    <source>
        <dbReference type="ARBA" id="ARBA00022694"/>
    </source>
</evidence>
<dbReference type="GO" id="GO:0030488">
    <property type="term" value="P:tRNA methylation"/>
    <property type="evidence" value="ECO:0007669"/>
    <property type="project" value="UniProtKB-UniRule"/>
</dbReference>
<comment type="subcellular location">
    <subcellularLocation>
        <location evidence="1 11">Cytoplasm</location>
    </subcellularLocation>
</comment>
<evidence type="ECO:0000256" key="2">
    <source>
        <dbReference type="ARBA" id="ARBA00009056"/>
    </source>
</evidence>
<comment type="similarity">
    <text evidence="2 11">Belongs to the TRM44 family.</text>
</comment>
<proteinExistence type="inferred from homology"/>
<dbReference type="GO" id="GO:0141101">
    <property type="term" value="F:tRNA(Ser) (uridine(44)-2'-O-)-methyltransferase activity"/>
    <property type="evidence" value="ECO:0007669"/>
    <property type="project" value="UniProtKB-EC"/>
</dbReference>
<evidence type="ECO:0000256" key="12">
    <source>
        <dbReference type="SAM" id="MobiDB-lite"/>
    </source>
</evidence>
<name>A0A9P4JAF8_9PEZI</name>
<evidence type="ECO:0000256" key="10">
    <source>
        <dbReference type="ARBA" id="ARBA00047957"/>
    </source>
</evidence>
<gene>
    <name evidence="13" type="ORF">K461DRAFT_212033</name>
</gene>
<protein>
    <recommendedName>
        <fullName evidence="4 11">tRNA (uracil-O(2)-)-methyltransferase</fullName>
        <ecNumber evidence="3 11">2.1.1.211</ecNumber>
    </recommendedName>
</protein>
<dbReference type="EC" id="2.1.1.211" evidence="3 11"/>